<sequence>MREDWLRGKRVLLGVTGGIAAYKA</sequence>
<organism evidence="1">
    <name type="scientific">marine metagenome</name>
    <dbReference type="NCBI Taxonomy" id="408172"/>
    <lineage>
        <taxon>unclassified sequences</taxon>
        <taxon>metagenomes</taxon>
        <taxon>ecological metagenomes</taxon>
    </lineage>
</organism>
<accession>A0A382LLE8</accession>
<dbReference type="InterPro" id="IPR036551">
    <property type="entry name" value="Flavin_trans-like"/>
</dbReference>
<evidence type="ECO:0000313" key="1">
    <source>
        <dbReference type="EMBL" id="SVC37113.1"/>
    </source>
</evidence>
<dbReference type="EMBL" id="UINC01087608">
    <property type="protein sequence ID" value="SVC37113.1"/>
    <property type="molecule type" value="Genomic_DNA"/>
</dbReference>
<dbReference type="AlphaFoldDB" id="A0A382LLE8"/>
<evidence type="ECO:0008006" key="2">
    <source>
        <dbReference type="Google" id="ProtNLM"/>
    </source>
</evidence>
<protein>
    <recommendedName>
        <fullName evidence="2">Flavoprotein domain-containing protein</fullName>
    </recommendedName>
</protein>
<feature type="non-terminal residue" evidence="1">
    <location>
        <position position="24"/>
    </location>
</feature>
<gene>
    <name evidence="1" type="ORF">METZ01_LOCUS289967</name>
</gene>
<dbReference type="GO" id="GO:0003824">
    <property type="term" value="F:catalytic activity"/>
    <property type="evidence" value="ECO:0007669"/>
    <property type="project" value="InterPro"/>
</dbReference>
<proteinExistence type="predicted"/>
<reference evidence="1" key="1">
    <citation type="submission" date="2018-05" db="EMBL/GenBank/DDBJ databases">
        <authorList>
            <person name="Lanie J.A."/>
            <person name="Ng W.-L."/>
            <person name="Kazmierczak K.M."/>
            <person name="Andrzejewski T.M."/>
            <person name="Davidsen T.M."/>
            <person name="Wayne K.J."/>
            <person name="Tettelin H."/>
            <person name="Glass J.I."/>
            <person name="Rusch D."/>
            <person name="Podicherti R."/>
            <person name="Tsui H.-C.T."/>
            <person name="Winkler M.E."/>
        </authorList>
    </citation>
    <scope>NUCLEOTIDE SEQUENCE</scope>
</reference>
<dbReference type="Gene3D" id="3.40.50.1950">
    <property type="entry name" value="Flavin prenyltransferase-like"/>
    <property type="match status" value="1"/>
</dbReference>
<name>A0A382LLE8_9ZZZZ</name>
<dbReference type="SUPFAM" id="SSF52507">
    <property type="entry name" value="Homo-oligomeric flavin-containing Cys decarboxylases, HFCD"/>
    <property type="match status" value="1"/>
</dbReference>